<accession>A0A2H3J6V9</accession>
<dbReference type="PANTHER" id="PTHR22761:SF96">
    <property type="entry name" value="BCDNA.GH08385"/>
    <property type="match status" value="1"/>
</dbReference>
<dbReference type="OMA" id="NEQMATT"/>
<dbReference type="GO" id="GO:0005771">
    <property type="term" value="C:multivesicular body"/>
    <property type="evidence" value="ECO:0007669"/>
    <property type="project" value="TreeGrafter"/>
</dbReference>
<evidence type="ECO:0000256" key="2">
    <source>
        <dbReference type="SAM" id="MobiDB-lite"/>
    </source>
</evidence>
<feature type="region of interest" description="Disordered" evidence="2">
    <location>
        <begin position="426"/>
        <end position="484"/>
    </location>
</feature>
<name>A0A2H3J6V9_WOLCO</name>
<dbReference type="Pfam" id="PF25880">
    <property type="entry name" value="WHD_CHMP7_1st"/>
    <property type="match status" value="1"/>
</dbReference>
<protein>
    <recommendedName>
        <fullName evidence="5">Snf7-domain-containing protein</fullName>
    </recommendedName>
</protein>
<dbReference type="STRING" id="742152.A0A2H3J6V9"/>
<keyword evidence="1" id="KW-0175">Coiled coil</keyword>
<dbReference type="GO" id="GO:0006900">
    <property type="term" value="P:vesicle budding from membrane"/>
    <property type="evidence" value="ECO:0007669"/>
    <property type="project" value="TreeGrafter"/>
</dbReference>
<dbReference type="PANTHER" id="PTHR22761">
    <property type="entry name" value="CHARGED MULTIVESICULAR BODY PROTEIN"/>
    <property type="match status" value="1"/>
</dbReference>
<reference evidence="3 4" key="1">
    <citation type="journal article" date="2012" name="Science">
        <title>The Paleozoic origin of enzymatic lignin decomposition reconstructed from 31 fungal genomes.</title>
        <authorList>
            <person name="Floudas D."/>
            <person name="Binder M."/>
            <person name="Riley R."/>
            <person name="Barry K."/>
            <person name="Blanchette R.A."/>
            <person name="Henrissat B."/>
            <person name="Martinez A.T."/>
            <person name="Otillar R."/>
            <person name="Spatafora J.W."/>
            <person name="Yadav J.S."/>
            <person name="Aerts A."/>
            <person name="Benoit I."/>
            <person name="Boyd A."/>
            <person name="Carlson A."/>
            <person name="Copeland A."/>
            <person name="Coutinho P.M."/>
            <person name="de Vries R.P."/>
            <person name="Ferreira P."/>
            <person name="Findley K."/>
            <person name="Foster B."/>
            <person name="Gaskell J."/>
            <person name="Glotzer D."/>
            <person name="Gorecki P."/>
            <person name="Heitman J."/>
            <person name="Hesse C."/>
            <person name="Hori C."/>
            <person name="Igarashi K."/>
            <person name="Jurgens J.A."/>
            <person name="Kallen N."/>
            <person name="Kersten P."/>
            <person name="Kohler A."/>
            <person name="Kuees U."/>
            <person name="Kumar T.K.A."/>
            <person name="Kuo A."/>
            <person name="LaButti K."/>
            <person name="Larrondo L.F."/>
            <person name="Lindquist E."/>
            <person name="Ling A."/>
            <person name="Lombard V."/>
            <person name="Lucas S."/>
            <person name="Lundell T."/>
            <person name="Martin R."/>
            <person name="McLaughlin D.J."/>
            <person name="Morgenstern I."/>
            <person name="Morin E."/>
            <person name="Murat C."/>
            <person name="Nagy L.G."/>
            <person name="Nolan M."/>
            <person name="Ohm R.A."/>
            <person name="Patyshakuliyeva A."/>
            <person name="Rokas A."/>
            <person name="Ruiz-Duenas F.J."/>
            <person name="Sabat G."/>
            <person name="Salamov A."/>
            <person name="Samejima M."/>
            <person name="Schmutz J."/>
            <person name="Slot J.C."/>
            <person name="St John F."/>
            <person name="Stenlid J."/>
            <person name="Sun H."/>
            <person name="Sun S."/>
            <person name="Syed K."/>
            <person name="Tsang A."/>
            <person name="Wiebenga A."/>
            <person name="Young D."/>
            <person name="Pisabarro A."/>
            <person name="Eastwood D.C."/>
            <person name="Martin F."/>
            <person name="Cullen D."/>
            <person name="Grigoriev I.V."/>
            <person name="Hibbett D.S."/>
        </authorList>
    </citation>
    <scope>NUCLEOTIDE SEQUENCE [LARGE SCALE GENOMIC DNA]</scope>
    <source>
        <strain evidence="3 4">MD-104</strain>
    </source>
</reference>
<feature type="compositionally biased region" description="Basic and acidic residues" evidence="2">
    <location>
        <begin position="426"/>
        <end position="454"/>
    </location>
</feature>
<evidence type="ECO:0000313" key="4">
    <source>
        <dbReference type="Proteomes" id="UP000218811"/>
    </source>
</evidence>
<dbReference type="Pfam" id="PF03357">
    <property type="entry name" value="Snf7"/>
    <property type="match status" value="1"/>
</dbReference>
<feature type="coiled-coil region" evidence="1">
    <location>
        <begin position="272"/>
        <end position="299"/>
    </location>
</feature>
<sequence length="484" mass="54305">MASISAAEIVSLPTYASQSALRLKSLYSDFSLQKQSNPTSYTSNVEWWRRTLEQFVLRGLQSKHSTQSSGTDRLVFHVSGSALADDFRVEGIGKPLSLPTVITELCESKQYYPLPEFLSSSKSIEDPEWLPYRIASYVIGKPLWWALQQLSIVSPDDTRGHASYNERWKKVKGDYVVLSLLDTAFHNVMKRQYSEKDSGSLADRLYSPESFRREFAAHALDDVVLSDLDVKVLLRYLQRDKQLVVVQGEVIKFVDVDRASRGEQITAVDAGVLALKTAVEKLQTQVDSIQNKISERHEQITTALRQKRKEVALSQLRMRKQLEDLLTKRLNSLDTLQSTLLRVEASAGDVEIMKSYESSTATLRAILAHPSLQREKIDETMDAMASANADAKEMDDVIRMGVDMAHADSGIDDAELEDELKALVEDVERESTAKTKAERVKEEEKEEQATHEKLSAASVRVPSGSPSAEKAEPERQEAELVTKP</sequence>
<evidence type="ECO:0008006" key="5">
    <source>
        <dbReference type="Google" id="ProtNLM"/>
    </source>
</evidence>
<dbReference type="AlphaFoldDB" id="A0A2H3J6V9"/>
<dbReference type="Gene3D" id="6.10.140.1230">
    <property type="match status" value="1"/>
</dbReference>
<organism evidence="3 4">
    <name type="scientific">Wolfiporia cocos (strain MD-104)</name>
    <name type="common">Brown rot fungus</name>
    <dbReference type="NCBI Taxonomy" id="742152"/>
    <lineage>
        <taxon>Eukaryota</taxon>
        <taxon>Fungi</taxon>
        <taxon>Dikarya</taxon>
        <taxon>Basidiomycota</taxon>
        <taxon>Agaricomycotina</taxon>
        <taxon>Agaricomycetes</taxon>
        <taxon>Polyporales</taxon>
        <taxon>Phaeolaceae</taxon>
        <taxon>Wolfiporia</taxon>
    </lineage>
</organism>
<evidence type="ECO:0000313" key="3">
    <source>
        <dbReference type="EMBL" id="PCH37990.1"/>
    </source>
</evidence>
<proteinExistence type="predicted"/>
<dbReference type="EMBL" id="KB467942">
    <property type="protein sequence ID" value="PCH37990.1"/>
    <property type="molecule type" value="Genomic_DNA"/>
</dbReference>
<dbReference type="Proteomes" id="UP000218811">
    <property type="component" value="Unassembled WGS sequence"/>
</dbReference>
<evidence type="ECO:0000256" key="1">
    <source>
        <dbReference type="SAM" id="Coils"/>
    </source>
</evidence>
<dbReference type="OrthoDB" id="10250120at2759"/>
<keyword evidence="4" id="KW-1185">Reference proteome</keyword>
<dbReference type="InterPro" id="IPR005024">
    <property type="entry name" value="Snf7_fam"/>
</dbReference>
<dbReference type="GO" id="GO:0032511">
    <property type="term" value="P:late endosome to vacuole transport via multivesicular body sorting pathway"/>
    <property type="evidence" value="ECO:0007669"/>
    <property type="project" value="TreeGrafter"/>
</dbReference>
<dbReference type="GO" id="GO:0000815">
    <property type="term" value="C:ESCRT III complex"/>
    <property type="evidence" value="ECO:0007669"/>
    <property type="project" value="TreeGrafter"/>
</dbReference>
<dbReference type="GO" id="GO:0009898">
    <property type="term" value="C:cytoplasmic side of plasma membrane"/>
    <property type="evidence" value="ECO:0007669"/>
    <property type="project" value="TreeGrafter"/>
</dbReference>
<gene>
    <name evidence="3" type="ORF">WOLCODRAFT_96248</name>
</gene>
<feature type="compositionally biased region" description="Basic and acidic residues" evidence="2">
    <location>
        <begin position="469"/>
        <end position="484"/>
    </location>
</feature>